<evidence type="ECO:0000256" key="2">
    <source>
        <dbReference type="ARBA" id="ARBA00023125"/>
    </source>
</evidence>
<reference evidence="4 5" key="1">
    <citation type="submission" date="2017-09" db="EMBL/GenBank/DDBJ databases">
        <title>Large-scale bioinformatics analysis of Bacillus genomes uncovers conserved roles of natural products in bacterial physiology.</title>
        <authorList>
            <consortium name="Agbiome Team Llc"/>
            <person name="Bleich R.M."/>
            <person name="Grubbs K.J."/>
            <person name="Santa Maria K.C."/>
            <person name="Allen S.E."/>
            <person name="Farag S."/>
            <person name="Shank E.A."/>
            <person name="Bowers A."/>
        </authorList>
    </citation>
    <scope>NUCLEOTIDE SEQUENCE [LARGE SCALE GENOMIC DNA]</scope>
    <source>
        <strain evidence="4 5">AFS009893</strain>
    </source>
</reference>
<evidence type="ECO:0000313" key="4">
    <source>
        <dbReference type="EMBL" id="PEM66653.1"/>
    </source>
</evidence>
<dbReference type="AlphaFoldDB" id="A0A2B6S673"/>
<dbReference type="PROSITE" id="PS51898">
    <property type="entry name" value="TYR_RECOMBINASE"/>
    <property type="match status" value="1"/>
</dbReference>
<dbReference type="EMBL" id="NUDP01000085">
    <property type="protein sequence ID" value="PEM66653.1"/>
    <property type="molecule type" value="Genomic_DNA"/>
</dbReference>
<name>A0A2B6S673_9BACI</name>
<evidence type="ECO:0000256" key="3">
    <source>
        <dbReference type="ARBA" id="ARBA00023172"/>
    </source>
</evidence>
<dbReference type="InterPro" id="IPR002104">
    <property type="entry name" value="Integrase_catalytic"/>
</dbReference>
<protein>
    <submittedName>
        <fullName evidence="4">Site-specific integrase</fullName>
    </submittedName>
</protein>
<evidence type="ECO:0000256" key="1">
    <source>
        <dbReference type="ARBA" id="ARBA00008857"/>
    </source>
</evidence>
<accession>A0A2B6S673</accession>
<dbReference type="Gene3D" id="1.10.443.10">
    <property type="entry name" value="Intergrase catalytic core"/>
    <property type="match status" value="1"/>
</dbReference>
<keyword evidence="3" id="KW-0233">DNA recombination</keyword>
<dbReference type="GO" id="GO:0006310">
    <property type="term" value="P:DNA recombination"/>
    <property type="evidence" value="ECO:0007669"/>
    <property type="project" value="UniProtKB-KW"/>
</dbReference>
<gene>
    <name evidence="4" type="ORF">CN613_21710</name>
</gene>
<dbReference type="Proteomes" id="UP000219775">
    <property type="component" value="Unassembled WGS sequence"/>
</dbReference>
<sequence length="140" mass="16164">MLLLSALREFKKYQNECKLKIGAKYDKTFDLVFTTTRKPLSKSTLKNTLDRILRKADLHPVSIHGLRHSHAVLLLEAGVEMKYIQERLGHKSIEITADIYSHVIPKIIENEQSKYDSYVGQEFSFEKSGAKLIFLMGYVF</sequence>
<dbReference type="GO" id="GO:0003677">
    <property type="term" value="F:DNA binding"/>
    <property type="evidence" value="ECO:0007669"/>
    <property type="project" value="UniProtKB-KW"/>
</dbReference>
<dbReference type="PANTHER" id="PTHR30349">
    <property type="entry name" value="PHAGE INTEGRASE-RELATED"/>
    <property type="match status" value="1"/>
</dbReference>
<dbReference type="SUPFAM" id="SSF56349">
    <property type="entry name" value="DNA breaking-rejoining enzymes"/>
    <property type="match status" value="1"/>
</dbReference>
<organism evidence="4 5">
    <name type="scientific">Bacillus pseudomycoides</name>
    <dbReference type="NCBI Taxonomy" id="64104"/>
    <lineage>
        <taxon>Bacteria</taxon>
        <taxon>Bacillati</taxon>
        <taxon>Bacillota</taxon>
        <taxon>Bacilli</taxon>
        <taxon>Bacillales</taxon>
        <taxon>Bacillaceae</taxon>
        <taxon>Bacillus</taxon>
        <taxon>Bacillus cereus group</taxon>
    </lineage>
</organism>
<dbReference type="InterPro" id="IPR011010">
    <property type="entry name" value="DNA_brk_join_enz"/>
</dbReference>
<keyword evidence="2" id="KW-0238">DNA-binding</keyword>
<dbReference type="GO" id="GO:0015074">
    <property type="term" value="P:DNA integration"/>
    <property type="evidence" value="ECO:0007669"/>
    <property type="project" value="InterPro"/>
</dbReference>
<comment type="caution">
    <text evidence="4">The sequence shown here is derived from an EMBL/GenBank/DDBJ whole genome shotgun (WGS) entry which is preliminary data.</text>
</comment>
<dbReference type="PANTHER" id="PTHR30349:SF41">
    <property type="entry name" value="INTEGRASE_RECOMBINASE PROTEIN MJ0367-RELATED"/>
    <property type="match status" value="1"/>
</dbReference>
<dbReference type="RefSeq" id="WP_097969319.1">
    <property type="nucleotide sequence ID" value="NZ_NUAS01000009.1"/>
</dbReference>
<dbReference type="Pfam" id="PF00589">
    <property type="entry name" value="Phage_integrase"/>
    <property type="match status" value="1"/>
</dbReference>
<proteinExistence type="inferred from homology"/>
<dbReference type="InterPro" id="IPR050090">
    <property type="entry name" value="Tyrosine_recombinase_XerCD"/>
</dbReference>
<evidence type="ECO:0000313" key="5">
    <source>
        <dbReference type="Proteomes" id="UP000219775"/>
    </source>
</evidence>
<dbReference type="InterPro" id="IPR013762">
    <property type="entry name" value="Integrase-like_cat_sf"/>
</dbReference>
<comment type="similarity">
    <text evidence="1">Belongs to the 'phage' integrase family.</text>
</comment>